<feature type="compositionally biased region" description="Basic and acidic residues" evidence="1">
    <location>
        <begin position="55"/>
        <end position="80"/>
    </location>
</feature>
<feature type="compositionally biased region" description="Basic and acidic residues" evidence="1">
    <location>
        <begin position="253"/>
        <end position="267"/>
    </location>
</feature>
<name>A0A6J8AIR9_MYTCO</name>
<dbReference type="EMBL" id="CACVKT020001503">
    <property type="protein sequence ID" value="CAC5368891.1"/>
    <property type="molecule type" value="Genomic_DNA"/>
</dbReference>
<feature type="region of interest" description="Disordered" evidence="1">
    <location>
        <begin position="147"/>
        <end position="317"/>
    </location>
</feature>
<feature type="compositionally biased region" description="Low complexity" evidence="1">
    <location>
        <begin position="195"/>
        <end position="225"/>
    </location>
</feature>
<keyword evidence="3" id="KW-1185">Reference proteome</keyword>
<evidence type="ECO:0000313" key="2">
    <source>
        <dbReference type="EMBL" id="CAC5368891.1"/>
    </source>
</evidence>
<evidence type="ECO:0000313" key="3">
    <source>
        <dbReference type="Proteomes" id="UP000507470"/>
    </source>
</evidence>
<feature type="region of interest" description="Disordered" evidence="1">
    <location>
        <begin position="333"/>
        <end position="357"/>
    </location>
</feature>
<feature type="compositionally biased region" description="Polar residues" evidence="1">
    <location>
        <begin position="234"/>
        <end position="245"/>
    </location>
</feature>
<feature type="region of interest" description="Disordered" evidence="1">
    <location>
        <begin position="1"/>
        <end position="93"/>
    </location>
</feature>
<dbReference type="OrthoDB" id="6080336at2759"/>
<evidence type="ECO:0000256" key="1">
    <source>
        <dbReference type="SAM" id="MobiDB-lite"/>
    </source>
</evidence>
<gene>
    <name evidence="2" type="ORF">MCOR_8291</name>
</gene>
<feature type="compositionally biased region" description="Basic and acidic residues" evidence="1">
    <location>
        <begin position="276"/>
        <end position="295"/>
    </location>
</feature>
<accession>A0A6J8AIR9</accession>
<feature type="compositionally biased region" description="Basic and acidic residues" evidence="1">
    <location>
        <begin position="302"/>
        <end position="317"/>
    </location>
</feature>
<feature type="compositionally biased region" description="Basic and acidic residues" evidence="1">
    <location>
        <begin position="147"/>
        <end position="158"/>
    </location>
</feature>
<protein>
    <submittedName>
        <fullName evidence="2">Uncharacterized protein</fullName>
    </submittedName>
</protein>
<dbReference type="AlphaFoldDB" id="A0A6J8AIR9"/>
<reference evidence="2 3" key="1">
    <citation type="submission" date="2020-06" db="EMBL/GenBank/DDBJ databases">
        <authorList>
            <person name="Li R."/>
            <person name="Bekaert M."/>
        </authorList>
    </citation>
    <scope>NUCLEOTIDE SEQUENCE [LARGE SCALE GENOMIC DNA]</scope>
    <source>
        <strain evidence="3">wild</strain>
    </source>
</reference>
<feature type="compositionally biased region" description="Basic and acidic residues" evidence="1">
    <location>
        <begin position="15"/>
        <end position="45"/>
    </location>
</feature>
<sequence length="586" mass="67511">MHKEPKPRERKKGKDRASETEAKGKKSETSKNEDDEQRKYSDLKKSSSHSSYTKYNDKYSNDKSLDRSSREEKPVKEKKPPPPTSMNFNHGNDLLKIAEQKAQEPVKIEVIKKTKKEEERLLTKREMASQREYLKNKKIRREAEIEERQTVDVKREKQISNSLKSKPTSNLVTKSASSSQNTERKNPYSEKLVTKSSSPVPSSSKPSSSNKLGKSMSSSSIPSKPFTKQFKLHSATNSQHNSDSNPAKKIKREHKENERISQKDEHRKKSNGAKRSNYDDVRENVLKCEPPKNEKPVSSNPFDRKYGDIKKNQPTKPDKIRQAVIVRTDNMASSNKRVAKNTRGTVKGTKRSKGTNDLDHYSKDFTLKSVQPNPSTSEIVLRIIAKTKMKNGYCYLGFDEENGRIFRPIINTRVCCWPVSRDFCWKNSYRFQVTLNPDEHKEDFLTPYPHCNDDMVVTFHVKEEKTETFKVQVLINLAKLDINEIFVDIKEKKYLLNNARSPSAGILKCRSRNVCLYLDEYSKDNRFKIHLSSGDYDLPITAINHDEIPLVDTEVLVVLGLGRPYHKKRSYNPSRCYILVVGLFVL</sequence>
<organism evidence="2 3">
    <name type="scientific">Mytilus coruscus</name>
    <name type="common">Sea mussel</name>
    <dbReference type="NCBI Taxonomy" id="42192"/>
    <lineage>
        <taxon>Eukaryota</taxon>
        <taxon>Metazoa</taxon>
        <taxon>Spiralia</taxon>
        <taxon>Lophotrochozoa</taxon>
        <taxon>Mollusca</taxon>
        <taxon>Bivalvia</taxon>
        <taxon>Autobranchia</taxon>
        <taxon>Pteriomorphia</taxon>
        <taxon>Mytilida</taxon>
        <taxon>Mytiloidea</taxon>
        <taxon>Mytilidae</taxon>
        <taxon>Mytilinae</taxon>
        <taxon>Mytilus</taxon>
    </lineage>
</organism>
<proteinExistence type="predicted"/>
<feature type="compositionally biased region" description="Polar residues" evidence="1">
    <location>
        <begin position="159"/>
        <end position="181"/>
    </location>
</feature>
<dbReference type="Proteomes" id="UP000507470">
    <property type="component" value="Unassembled WGS sequence"/>
</dbReference>